<evidence type="ECO:0000256" key="1">
    <source>
        <dbReference type="SAM" id="MobiDB-lite"/>
    </source>
</evidence>
<dbReference type="EMBL" id="JBIGHV010000005">
    <property type="protein sequence ID" value="MFG6431245.1"/>
    <property type="molecule type" value="Genomic_DNA"/>
</dbReference>
<dbReference type="SUPFAM" id="SSF48452">
    <property type="entry name" value="TPR-like"/>
    <property type="match status" value="2"/>
</dbReference>
<dbReference type="PANTHER" id="PTHR10098">
    <property type="entry name" value="RAPSYN-RELATED"/>
    <property type="match status" value="1"/>
</dbReference>
<protein>
    <submittedName>
        <fullName evidence="3">CHAT domain-containing protein</fullName>
    </submittedName>
</protein>
<dbReference type="InterPro" id="IPR024983">
    <property type="entry name" value="CHAT_dom"/>
</dbReference>
<keyword evidence="4" id="KW-1185">Reference proteome</keyword>
<comment type="caution">
    <text evidence="3">The sequence shown here is derived from an EMBL/GenBank/DDBJ whole genome shotgun (WGS) entry which is preliminary data.</text>
</comment>
<evidence type="ECO:0000313" key="3">
    <source>
        <dbReference type="EMBL" id="MFG6431245.1"/>
    </source>
</evidence>
<dbReference type="Proteomes" id="UP001606210">
    <property type="component" value="Unassembled WGS sequence"/>
</dbReference>
<feature type="region of interest" description="Disordered" evidence="1">
    <location>
        <begin position="665"/>
        <end position="691"/>
    </location>
</feature>
<feature type="domain" description="CHAT" evidence="2">
    <location>
        <begin position="753"/>
        <end position="1037"/>
    </location>
</feature>
<evidence type="ECO:0000313" key="4">
    <source>
        <dbReference type="Proteomes" id="UP001606210"/>
    </source>
</evidence>
<proteinExistence type="predicted"/>
<feature type="compositionally biased region" description="Low complexity" evidence="1">
    <location>
        <begin position="677"/>
        <end position="686"/>
    </location>
</feature>
<gene>
    <name evidence="3" type="ORF">ACG00Y_15050</name>
</gene>
<dbReference type="RefSeq" id="WP_394480162.1">
    <property type="nucleotide sequence ID" value="NZ_JBIGHV010000005.1"/>
</dbReference>
<dbReference type="Gene3D" id="1.25.40.10">
    <property type="entry name" value="Tetratricopeptide repeat domain"/>
    <property type="match status" value="1"/>
</dbReference>
<sequence length="1042" mass="111408">MPADSLRVPDLRQQRVALDSADEEITLDFACRGWVAQARQAGGQAGNTLDWQALVAQVLVGAQRRTEAMALAEQAYTQAQALGETGRLALRRAATALLQAHLQVRDQTASQLWAQRAVDASPDDKPLDKDGALALANRATTELMAGRFAPAAEQLNQMLQRVQAQDGGQVFRYPVAVALNQLVYAQAVQGRWTEALATADQLVAHRRQYLPADRTGLAVALGNRASALTNLSRFDEALAAMRQAIAESEGGGSSDAQASGALAQMRGNLSNLLLARGQPQDALVHAQAAAAQTQGGAKLNALHQTASAQIALGDLAGAMTTWREAQRIVDIEPPQGEAWLRLRVLLGQAQALLTLGDLNAARVLLERAEIEAARAPANLAERGQRLLVLAMWQELAGQTEAALRTLDEADSAYAVQFPPEHANRRDLLVRACGLGRGCAELPRRLGAITQQPRLAAAAALVLARDRLAAGDAESAQLQAGQAIQAAWAAASPLLQWQALAVYARSQQVHKRSAEAIFFGKLALVQLQVTRNRLDGLGPDADKLYLADKLGLYRDVAGWLLDAGRVPEGLEVLRLLKRSEQDDFNEHRSAAAAEGLSLTPRELAWRQRLDAAAGAGELRAQEIQRLNRLLAARRISREESARLQALLAEQGAEALAVRERLQSALAQVQTQTPEPGLSSTSRASADTADPRLPVPADARTLHVYLLTGADGLRAVLVGQQGRRVVRGPATAAELSRGVAGLLDAVRQRQDVRGPAQRLHAQIGALFVEQARAWRIRRLVIWSDGALRYLPLGLLHDGQSYLIERFALSMATPVDRAAAAATLAPAGKAVPPLAVQAWGVTEALAGLPALPGVGDELCGIVDGPVRGWDDRACRGVLRGQGDLNARFTETAWRAAGSTRSAGGVVHIGTHFVLRPGNVAQSWLLLGDGSRLTLEKLRQWPLGAPRLLTLSACETAVPGGMGADGREVDGLSSTLLVSGAGQVLASLWRVDDSSTASLMHRFYEQAKRRPQDLSVALQATQLEALRRGQLVQSWAAFVLSEPAAR</sequence>
<organism evidence="3 4">
    <name type="scientific">Pelomonas parva</name>
    <dbReference type="NCBI Taxonomy" id="3299032"/>
    <lineage>
        <taxon>Bacteria</taxon>
        <taxon>Pseudomonadati</taxon>
        <taxon>Pseudomonadota</taxon>
        <taxon>Betaproteobacteria</taxon>
        <taxon>Burkholderiales</taxon>
        <taxon>Sphaerotilaceae</taxon>
        <taxon>Roseateles</taxon>
    </lineage>
</organism>
<dbReference type="InterPro" id="IPR011990">
    <property type="entry name" value="TPR-like_helical_dom_sf"/>
</dbReference>
<name>A0ABW7F6E6_9BURK</name>
<evidence type="ECO:0000259" key="2">
    <source>
        <dbReference type="Pfam" id="PF12770"/>
    </source>
</evidence>
<dbReference type="PANTHER" id="PTHR10098:SF108">
    <property type="entry name" value="TETRATRICOPEPTIDE REPEAT PROTEIN 28"/>
    <property type="match status" value="1"/>
</dbReference>
<accession>A0ABW7F6E6</accession>
<reference evidence="3 4" key="1">
    <citation type="submission" date="2024-08" db="EMBL/GenBank/DDBJ databases">
        <authorList>
            <person name="Lu H."/>
        </authorList>
    </citation>
    <scope>NUCLEOTIDE SEQUENCE [LARGE SCALE GENOMIC DNA]</scope>
    <source>
        <strain evidence="3 4">LYH14W</strain>
    </source>
</reference>
<dbReference type="Pfam" id="PF12770">
    <property type="entry name" value="CHAT"/>
    <property type="match status" value="1"/>
</dbReference>